<dbReference type="EMBL" id="KV442107">
    <property type="protein sequence ID" value="OAQ23850.1"/>
    <property type="molecule type" value="Genomic_DNA"/>
</dbReference>
<feature type="compositionally biased region" description="Polar residues" evidence="1">
    <location>
        <begin position="1"/>
        <end position="14"/>
    </location>
</feature>
<reference evidence="2 3" key="1">
    <citation type="submission" date="2016-05" db="EMBL/GenBank/DDBJ databases">
        <title>Genome sequencing reveals origins of a unique bacterial endosymbiosis in the earliest lineages of terrestrial Fungi.</title>
        <authorList>
            <consortium name="DOE Joint Genome Institute"/>
            <person name="Uehling J."/>
            <person name="Gryganskyi A."/>
            <person name="Hameed K."/>
            <person name="Tschaplinski T."/>
            <person name="Misztal P."/>
            <person name="Wu S."/>
            <person name="Desiro A."/>
            <person name="Vande Pol N."/>
            <person name="Du Z.-Y."/>
            <person name="Zienkiewicz A."/>
            <person name="Zienkiewicz K."/>
            <person name="Morin E."/>
            <person name="Tisserant E."/>
            <person name="Splivallo R."/>
            <person name="Hainaut M."/>
            <person name="Henrissat B."/>
            <person name="Ohm R."/>
            <person name="Kuo A."/>
            <person name="Yan J."/>
            <person name="Lipzen A."/>
            <person name="Nolan M."/>
            <person name="Labutti K."/>
            <person name="Barry K."/>
            <person name="Goldstein A."/>
            <person name="Labbe J."/>
            <person name="Schadt C."/>
            <person name="Tuskan G."/>
            <person name="Grigoriev I."/>
            <person name="Martin F."/>
            <person name="Vilgalys R."/>
            <person name="Bonito G."/>
        </authorList>
    </citation>
    <scope>NUCLEOTIDE SEQUENCE [LARGE SCALE GENOMIC DNA]</scope>
    <source>
        <strain evidence="2 3">AG-77</strain>
    </source>
</reference>
<sequence>MKRNSTQHSTSGTPPISFAAAAQKNTNKANPPTQPATTTTPATPAANPSSAAAAAPAAASQTPSSTATTPSSGSQAAAVNNSSSSTSTTPSSKPTSAKPATSTPTTPSTANGNYSAVAAKANHAANRRSQAPTAAAAVKSQPAAAKPAATPAASVQFGSINDSTSGSAPAASSDETPAATATEDAMTFGSITATKKISSNKPEEATAAPAPEPTQPVPAESHHNTFKPTSAHGSQNQHRRTDSTNSAHATEHHYRAQVPPTISQAPMMPSMGVPQAGATGFTSQQPPIKNMRPMNPATGHHMHPQHPQQWGHNQGYYMPTYDQSGYYQQHMYPQAMPAYSAPPRQPIATRQTFNTSAPAFTPQAQGSKRIAIINPETKAEVKPEATSSPSLDSKTAKTNVADVKAATEEEKKSIITPPPVKNVIKIVNPAEKEREEREQGALGA</sequence>
<proteinExistence type="predicted"/>
<evidence type="ECO:0000313" key="2">
    <source>
        <dbReference type="EMBL" id="OAQ23850.1"/>
    </source>
</evidence>
<feature type="compositionally biased region" description="Polar residues" evidence="1">
    <location>
        <begin position="189"/>
        <end position="200"/>
    </location>
</feature>
<name>A0A197JFE4_9FUNG</name>
<protein>
    <submittedName>
        <fullName evidence="2">Uncharacterized protein</fullName>
    </submittedName>
</protein>
<feature type="region of interest" description="Disordered" evidence="1">
    <location>
        <begin position="378"/>
        <end position="414"/>
    </location>
</feature>
<gene>
    <name evidence="2" type="ORF">K457DRAFT_880196</name>
</gene>
<feature type="region of interest" description="Disordered" evidence="1">
    <location>
        <begin position="1"/>
        <end position="253"/>
    </location>
</feature>
<keyword evidence="3" id="KW-1185">Reference proteome</keyword>
<dbReference type="AlphaFoldDB" id="A0A197JFE4"/>
<feature type="compositionally biased region" description="Polar residues" evidence="1">
    <location>
        <begin position="156"/>
        <end position="166"/>
    </location>
</feature>
<evidence type="ECO:0000313" key="3">
    <source>
        <dbReference type="Proteomes" id="UP000078512"/>
    </source>
</evidence>
<dbReference type="Proteomes" id="UP000078512">
    <property type="component" value="Unassembled WGS sequence"/>
</dbReference>
<dbReference type="OrthoDB" id="10663667at2759"/>
<accession>A0A197JFE4</accession>
<feature type="compositionally biased region" description="Low complexity" evidence="1">
    <location>
        <begin position="167"/>
        <end position="185"/>
    </location>
</feature>
<feature type="compositionally biased region" description="Polar residues" evidence="1">
    <location>
        <begin position="385"/>
        <end position="398"/>
    </location>
</feature>
<evidence type="ECO:0000256" key="1">
    <source>
        <dbReference type="SAM" id="MobiDB-lite"/>
    </source>
</evidence>
<feature type="compositionally biased region" description="Low complexity" evidence="1">
    <location>
        <begin position="19"/>
        <end position="155"/>
    </location>
</feature>
<feature type="compositionally biased region" description="Polar residues" evidence="1">
    <location>
        <begin position="226"/>
        <end position="236"/>
    </location>
</feature>
<organism evidence="2 3">
    <name type="scientific">Linnemannia elongata AG-77</name>
    <dbReference type="NCBI Taxonomy" id="1314771"/>
    <lineage>
        <taxon>Eukaryota</taxon>
        <taxon>Fungi</taxon>
        <taxon>Fungi incertae sedis</taxon>
        <taxon>Mucoromycota</taxon>
        <taxon>Mortierellomycotina</taxon>
        <taxon>Mortierellomycetes</taxon>
        <taxon>Mortierellales</taxon>
        <taxon>Mortierellaceae</taxon>
        <taxon>Linnemannia</taxon>
    </lineage>
</organism>
<dbReference type="STRING" id="1314771.A0A197JFE4"/>